<dbReference type="Pfam" id="PF21349">
    <property type="entry name" value="RUBY_RBDX"/>
    <property type="match status" value="1"/>
</dbReference>
<evidence type="ECO:0000256" key="2">
    <source>
        <dbReference type="ARBA" id="ARBA00022448"/>
    </source>
</evidence>
<dbReference type="GeneID" id="24797915"/>
<dbReference type="PANTHER" id="PTHR43865">
    <property type="entry name" value="RUBRERYTHRIN-RELATED"/>
    <property type="match status" value="1"/>
</dbReference>
<keyword evidence="5" id="KW-0408">Iron</keyword>
<name>A0A0A7GHI8_GEOAI</name>
<keyword evidence="2" id="KW-0813">Transport</keyword>
<feature type="domain" description="Ferritin-like diiron" evidence="7">
    <location>
        <begin position="1"/>
        <end position="145"/>
    </location>
</feature>
<dbReference type="HOGENOM" id="CLU_095256_0_1_2"/>
<keyword evidence="4" id="KW-0249">Electron transport</keyword>
<evidence type="ECO:0000313" key="9">
    <source>
        <dbReference type="Proteomes" id="UP000030624"/>
    </source>
</evidence>
<dbReference type="Gene3D" id="2.20.28.10">
    <property type="match status" value="1"/>
</dbReference>
<reference evidence="8 9" key="1">
    <citation type="journal article" date="2015" name="Appl. Environ. Microbiol.">
        <title>The Geoglobus acetivorans genome: Fe(III) reduction, acetate utilization, autotrophic growth, and degradation of aromatic compounds in a hyperthermophilic archaeon.</title>
        <authorList>
            <person name="Mardanov A.V."/>
            <person name="Slododkina G.B."/>
            <person name="Slobodkin A.I."/>
            <person name="Beletsky A.V."/>
            <person name="Gavrilov S.N."/>
            <person name="Kublanov I.V."/>
            <person name="Bonch-Osmolovskaya E.A."/>
            <person name="Skryabin K.G."/>
            <person name="Ravin N.V."/>
        </authorList>
    </citation>
    <scope>NUCLEOTIDE SEQUENCE [LARGE SCALE GENOMIC DNA]</scope>
    <source>
        <strain evidence="8 9">SBH6</strain>
    </source>
</reference>
<dbReference type="KEGG" id="gac:GACE_1335"/>
<dbReference type="PANTHER" id="PTHR43865:SF1">
    <property type="entry name" value="RUBRERYTHRIN-RELATED"/>
    <property type="match status" value="1"/>
</dbReference>
<dbReference type="InterPro" id="IPR012347">
    <property type="entry name" value="Ferritin-like"/>
</dbReference>
<evidence type="ECO:0000256" key="3">
    <source>
        <dbReference type="ARBA" id="ARBA00022723"/>
    </source>
</evidence>
<organism evidence="8 9">
    <name type="scientific">Geoglobus acetivorans</name>
    <dbReference type="NCBI Taxonomy" id="565033"/>
    <lineage>
        <taxon>Archaea</taxon>
        <taxon>Methanobacteriati</taxon>
        <taxon>Methanobacteriota</taxon>
        <taxon>Archaeoglobi</taxon>
        <taxon>Archaeoglobales</taxon>
        <taxon>Archaeoglobaceae</taxon>
        <taxon>Geoglobus</taxon>
    </lineage>
</organism>
<proteinExistence type="predicted"/>
<dbReference type="EMBL" id="CP009552">
    <property type="protein sequence ID" value="AIY90376.1"/>
    <property type="molecule type" value="Genomic_DNA"/>
</dbReference>
<dbReference type="NCBIfam" id="NF045767">
    <property type="entry name" value="RuberyRbr"/>
    <property type="match status" value="1"/>
</dbReference>
<dbReference type="SUPFAM" id="SSF47240">
    <property type="entry name" value="Ferritin-like"/>
    <property type="match status" value="1"/>
</dbReference>
<dbReference type="InterPro" id="IPR048574">
    <property type="entry name" value="RUBY_RBDX"/>
</dbReference>
<dbReference type="STRING" id="565033.GACE_1335"/>
<dbReference type="CDD" id="cd01041">
    <property type="entry name" value="Rubrerythrin"/>
    <property type="match status" value="1"/>
</dbReference>
<evidence type="ECO:0000256" key="5">
    <source>
        <dbReference type="ARBA" id="ARBA00023004"/>
    </source>
</evidence>
<dbReference type="GO" id="GO:0005506">
    <property type="term" value="F:iron ion binding"/>
    <property type="evidence" value="ECO:0007669"/>
    <property type="project" value="InterPro"/>
</dbReference>
<accession>A0A0A7GHI8</accession>
<dbReference type="PROSITE" id="PS50903">
    <property type="entry name" value="RUBREDOXIN_LIKE"/>
    <property type="match status" value="1"/>
</dbReference>
<evidence type="ECO:0000259" key="6">
    <source>
        <dbReference type="PROSITE" id="PS50903"/>
    </source>
</evidence>
<gene>
    <name evidence="8" type="ORF">GACE_1335</name>
</gene>
<comment type="cofactor">
    <cofactor evidence="1">
        <name>Fe(3+)</name>
        <dbReference type="ChEBI" id="CHEBI:29034"/>
    </cofactor>
</comment>
<dbReference type="PROSITE" id="PS50905">
    <property type="entry name" value="FERRITIN_LIKE"/>
    <property type="match status" value="1"/>
</dbReference>
<dbReference type="Pfam" id="PF02915">
    <property type="entry name" value="Rubrerythrin"/>
    <property type="match status" value="1"/>
</dbReference>
<feature type="domain" description="Rubredoxin-like" evidence="6">
    <location>
        <begin position="152"/>
        <end position="186"/>
    </location>
</feature>
<dbReference type="InterPro" id="IPR003251">
    <property type="entry name" value="Rr_diiron-bd_dom"/>
</dbReference>
<evidence type="ECO:0000256" key="4">
    <source>
        <dbReference type="ARBA" id="ARBA00022982"/>
    </source>
</evidence>
<evidence type="ECO:0000256" key="1">
    <source>
        <dbReference type="ARBA" id="ARBA00001965"/>
    </source>
</evidence>
<protein>
    <submittedName>
        <fullName evidence="8">Rubrerythrin</fullName>
    </submittedName>
</protein>
<evidence type="ECO:0000259" key="7">
    <source>
        <dbReference type="PROSITE" id="PS50905"/>
    </source>
</evidence>
<dbReference type="RefSeq" id="WP_048092148.1">
    <property type="nucleotide sequence ID" value="NZ_CP009552.1"/>
</dbReference>
<dbReference type="InterPro" id="IPR024934">
    <property type="entry name" value="Rubredoxin-like_dom"/>
</dbReference>
<dbReference type="InterPro" id="IPR009040">
    <property type="entry name" value="Ferritin-like_diiron"/>
</dbReference>
<dbReference type="GO" id="GO:0016491">
    <property type="term" value="F:oxidoreductase activity"/>
    <property type="evidence" value="ECO:0007669"/>
    <property type="project" value="InterPro"/>
</dbReference>
<dbReference type="SUPFAM" id="SSF57802">
    <property type="entry name" value="Rubredoxin-like"/>
    <property type="match status" value="1"/>
</dbReference>
<dbReference type="AlphaFoldDB" id="A0A0A7GHI8"/>
<keyword evidence="3" id="KW-0479">Metal-binding</keyword>
<dbReference type="Gene3D" id="1.20.1260.10">
    <property type="match status" value="1"/>
</dbReference>
<dbReference type="InterPro" id="IPR052364">
    <property type="entry name" value="Rubrerythrin"/>
</dbReference>
<dbReference type="Proteomes" id="UP000030624">
    <property type="component" value="Chromosome"/>
</dbReference>
<dbReference type="CDD" id="cd00729">
    <property type="entry name" value="rubredoxin_SM"/>
    <property type="match status" value="1"/>
</dbReference>
<dbReference type="eggNOG" id="arCOG01097">
    <property type="taxonomic scope" value="Archaea"/>
</dbReference>
<evidence type="ECO:0000313" key="8">
    <source>
        <dbReference type="EMBL" id="AIY90376.1"/>
    </source>
</evidence>
<sequence>MSETLENLVKAFIGESMARNRYTFYAKVAKDEGYVFLQRVFLETAENEKEHAENLLKYIQQLRGDAGSLTIEAEAPLVWGTTVENLKTAIAGEHHENSVMYPEFADVAEKEGYSDIAERLRAIGKAEEHHEKRYRRLLEEIEKGTFFKRDEETEWICLECGYVHYGTEPPEECPSCGHSRAYYVAKDLLSL</sequence>
<dbReference type="InterPro" id="IPR009078">
    <property type="entry name" value="Ferritin-like_SF"/>
</dbReference>